<proteinExistence type="predicted"/>
<evidence type="ECO:0008006" key="2">
    <source>
        <dbReference type="Google" id="ProtNLM"/>
    </source>
</evidence>
<dbReference type="Gene3D" id="2.40.10.370">
    <property type="entry name" value="Protein of unknown function DUF3599"/>
    <property type="match status" value="1"/>
</dbReference>
<accession>A0A0F9WAQ0</accession>
<dbReference type="InterPro" id="IPR038667">
    <property type="entry name" value="XkdH-like_sf"/>
</dbReference>
<organism evidence="1">
    <name type="scientific">marine sediment metagenome</name>
    <dbReference type="NCBI Taxonomy" id="412755"/>
    <lineage>
        <taxon>unclassified sequences</taxon>
        <taxon>metagenomes</taxon>
        <taxon>ecological metagenomes</taxon>
    </lineage>
</organism>
<dbReference type="EMBL" id="LAZR01000195">
    <property type="protein sequence ID" value="KKN82786.1"/>
    <property type="molecule type" value="Genomic_DNA"/>
</dbReference>
<reference evidence="1" key="1">
    <citation type="journal article" date="2015" name="Nature">
        <title>Complex archaea that bridge the gap between prokaryotes and eukaryotes.</title>
        <authorList>
            <person name="Spang A."/>
            <person name="Saw J.H."/>
            <person name="Jorgensen S.L."/>
            <person name="Zaremba-Niedzwiedzka K."/>
            <person name="Martijn J."/>
            <person name="Lind A.E."/>
            <person name="van Eijk R."/>
            <person name="Schleper C."/>
            <person name="Guy L."/>
            <person name="Ettema T.J."/>
        </authorList>
    </citation>
    <scope>NUCLEOTIDE SEQUENCE</scope>
</reference>
<comment type="caution">
    <text evidence="1">The sequence shown here is derived from an EMBL/GenBank/DDBJ whole genome shotgun (WGS) entry which is preliminary data.</text>
</comment>
<name>A0A0F9WAQ0_9ZZZZ</name>
<dbReference type="AlphaFoldDB" id="A0A0F9WAQ0"/>
<protein>
    <recommendedName>
        <fullName evidence="2">Phage head-tail adaptor</fullName>
    </recommendedName>
</protein>
<sequence>MSDQSFTDLLTQTATILSRTYNSGDIDRFGVPTETIAETEASEPCLIQNLGQTIEFSVKGKSELATYLGFFKVTANISLDSIVIFNNVKYQVINIDDAAGQNHHYEVYLKKMENN</sequence>
<gene>
    <name evidence="1" type="ORF">LCGC14_0306100</name>
</gene>
<evidence type="ECO:0000313" key="1">
    <source>
        <dbReference type="EMBL" id="KKN82786.1"/>
    </source>
</evidence>